<proteinExistence type="predicted"/>
<evidence type="ECO:0000313" key="2">
    <source>
        <dbReference type="EMBL" id="KAJ5247892.1"/>
    </source>
</evidence>
<keyword evidence="1" id="KW-1133">Transmembrane helix</keyword>
<reference evidence="2" key="2">
    <citation type="journal article" date="2023" name="IMA Fungus">
        <title>Comparative genomic study of the Penicillium genus elucidates a diverse pangenome and 15 lateral gene transfer events.</title>
        <authorList>
            <person name="Petersen C."/>
            <person name="Sorensen T."/>
            <person name="Nielsen M.R."/>
            <person name="Sondergaard T.E."/>
            <person name="Sorensen J.L."/>
            <person name="Fitzpatrick D.A."/>
            <person name="Frisvad J.C."/>
            <person name="Nielsen K.L."/>
        </authorList>
    </citation>
    <scope>NUCLEOTIDE SEQUENCE</scope>
    <source>
        <strain evidence="2">IBT 19713</strain>
    </source>
</reference>
<gene>
    <name evidence="2" type="ORF">N7468_002875</name>
</gene>
<dbReference type="AlphaFoldDB" id="A0A9W9PKS3"/>
<organism evidence="2 3">
    <name type="scientific">Penicillium chermesinum</name>
    <dbReference type="NCBI Taxonomy" id="63820"/>
    <lineage>
        <taxon>Eukaryota</taxon>
        <taxon>Fungi</taxon>
        <taxon>Dikarya</taxon>
        <taxon>Ascomycota</taxon>
        <taxon>Pezizomycotina</taxon>
        <taxon>Eurotiomycetes</taxon>
        <taxon>Eurotiomycetidae</taxon>
        <taxon>Eurotiales</taxon>
        <taxon>Aspergillaceae</taxon>
        <taxon>Penicillium</taxon>
    </lineage>
</organism>
<protein>
    <submittedName>
        <fullName evidence="2">Uncharacterized protein</fullName>
    </submittedName>
</protein>
<name>A0A9W9PKS3_9EURO</name>
<dbReference type="GeneID" id="83199475"/>
<reference evidence="2" key="1">
    <citation type="submission" date="2022-11" db="EMBL/GenBank/DDBJ databases">
        <authorList>
            <person name="Petersen C."/>
        </authorList>
    </citation>
    <scope>NUCLEOTIDE SEQUENCE</scope>
    <source>
        <strain evidence="2">IBT 19713</strain>
    </source>
</reference>
<dbReference type="EMBL" id="JAPQKS010000002">
    <property type="protein sequence ID" value="KAJ5247892.1"/>
    <property type="molecule type" value="Genomic_DNA"/>
</dbReference>
<accession>A0A9W9PKS3</accession>
<evidence type="ECO:0000256" key="1">
    <source>
        <dbReference type="SAM" id="Phobius"/>
    </source>
</evidence>
<keyword evidence="1" id="KW-0472">Membrane</keyword>
<feature type="transmembrane region" description="Helical" evidence="1">
    <location>
        <begin position="12"/>
        <end position="31"/>
    </location>
</feature>
<dbReference type="RefSeq" id="XP_058335313.1">
    <property type="nucleotide sequence ID" value="XM_058472172.1"/>
</dbReference>
<feature type="transmembrane region" description="Helical" evidence="1">
    <location>
        <begin position="43"/>
        <end position="64"/>
    </location>
</feature>
<keyword evidence="1" id="KW-0812">Transmembrane</keyword>
<comment type="caution">
    <text evidence="2">The sequence shown here is derived from an EMBL/GenBank/DDBJ whole genome shotgun (WGS) entry which is preliminary data.</text>
</comment>
<keyword evidence="3" id="KW-1185">Reference proteome</keyword>
<evidence type="ECO:0000313" key="3">
    <source>
        <dbReference type="Proteomes" id="UP001150941"/>
    </source>
</evidence>
<dbReference type="Proteomes" id="UP001150941">
    <property type="component" value="Unassembled WGS sequence"/>
</dbReference>
<sequence>MGILAGAVATKLLVLLAIAAVSGIAGGVAYSASMDEQADGWDITVYAAGGVVGVVTAMAARPLVRP</sequence>